<dbReference type="InterPro" id="IPR045851">
    <property type="entry name" value="AMP-bd_C_sf"/>
</dbReference>
<keyword evidence="2" id="KW-0597">Phosphoprotein</keyword>
<keyword evidence="1" id="KW-0596">Phosphopantetheine</keyword>
<feature type="domain" description="Carrier" evidence="3">
    <location>
        <begin position="192"/>
        <end position="267"/>
    </location>
</feature>
<gene>
    <name evidence="4" type="ORF">ACFQV2_17350</name>
</gene>
<evidence type="ECO:0000259" key="3">
    <source>
        <dbReference type="PROSITE" id="PS50075"/>
    </source>
</evidence>
<dbReference type="SUPFAM" id="SSF56801">
    <property type="entry name" value="Acetyl-CoA synthetase-like"/>
    <property type="match status" value="1"/>
</dbReference>
<dbReference type="SUPFAM" id="SSF47336">
    <property type="entry name" value="ACP-like"/>
    <property type="match status" value="1"/>
</dbReference>
<keyword evidence="5" id="KW-1185">Reference proteome</keyword>
<sequence length="284" mass="30602">MRAGEGSVPIGRPVWNTRVHVLDADLSPVPPGAPGELYLAGAQLARGYLNRPGLTAERFVPDPFGGPGERMYRTGDLVRWTRAGALEYLGRTDQQVKVRGFRIEPGEVEAVLTAQPRVADAVVIARDGRLIAYATPDDLDPAALRRATAAALPEHMVPAAVVPLERLPLTRSGKLDRAALPDPDFTPAAHVPPETDAERELARIWSEVLGVPRVGAEDSFFDLGGDSILSLHVTARANAAFAVDLTPRDVLTARTVRALAEVVEDHVLRELEDLAQRPEGHPAT</sequence>
<proteinExistence type="predicted"/>
<dbReference type="InterPro" id="IPR036736">
    <property type="entry name" value="ACP-like_sf"/>
</dbReference>
<evidence type="ECO:0000313" key="5">
    <source>
        <dbReference type="Proteomes" id="UP001596512"/>
    </source>
</evidence>
<dbReference type="SMART" id="SM00823">
    <property type="entry name" value="PKS_PP"/>
    <property type="match status" value="1"/>
</dbReference>
<organism evidence="4 5">
    <name type="scientific">Actinokineospora soli</name>
    <dbReference type="NCBI Taxonomy" id="1048753"/>
    <lineage>
        <taxon>Bacteria</taxon>
        <taxon>Bacillati</taxon>
        <taxon>Actinomycetota</taxon>
        <taxon>Actinomycetes</taxon>
        <taxon>Pseudonocardiales</taxon>
        <taxon>Pseudonocardiaceae</taxon>
        <taxon>Actinokineospora</taxon>
    </lineage>
</organism>
<dbReference type="PANTHER" id="PTHR45527:SF1">
    <property type="entry name" value="FATTY ACID SYNTHASE"/>
    <property type="match status" value="1"/>
</dbReference>
<accession>A0ABW2TNE3</accession>
<name>A0ABW2TNE3_9PSEU</name>
<dbReference type="Pfam" id="PF00501">
    <property type="entry name" value="AMP-binding"/>
    <property type="match status" value="1"/>
</dbReference>
<dbReference type="Proteomes" id="UP001596512">
    <property type="component" value="Unassembled WGS sequence"/>
</dbReference>
<dbReference type="InterPro" id="IPR000873">
    <property type="entry name" value="AMP-dep_synth/lig_dom"/>
</dbReference>
<dbReference type="InterPro" id="IPR009081">
    <property type="entry name" value="PP-bd_ACP"/>
</dbReference>
<dbReference type="Pfam" id="PF13193">
    <property type="entry name" value="AMP-binding_C"/>
    <property type="match status" value="1"/>
</dbReference>
<evidence type="ECO:0000256" key="2">
    <source>
        <dbReference type="ARBA" id="ARBA00022553"/>
    </source>
</evidence>
<dbReference type="InterPro" id="IPR020806">
    <property type="entry name" value="PKS_PP-bd"/>
</dbReference>
<dbReference type="Gene3D" id="3.30.300.30">
    <property type="match status" value="1"/>
</dbReference>
<comment type="caution">
    <text evidence="4">The sequence shown here is derived from an EMBL/GenBank/DDBJ whole genome shotgun (WGS) entry which is preliminary data.</text>
</comment>
<dbReference type="InterPro" id="IPR006162">
    <property type="entry name" value="Ppantetheine_attach_site"/>
</dbReference>
<dbReference type="Gene3D" id="1.10.1200.10">
    <property type="entry name" value="ACP-like"/>
    <property type="match status" value="1"/>
</dbReference>
<evidence type="ECO:0000256" key="1">
    <source>
        <dbReference type="ARBA" id="ARBA00022450"/>
    </source>
</evidence>
<evidence type="ECO:0000313" key="4">
    <source>
        <dbReference type="EMBL" id="MFC7615016.1"/>
    </source>
</evidence>
<reference evidence="5" key="1">
    <citation type="journal article" date="2019" name="Int. J. Syst. Evol. Microbiol.">
        <title>The Global Catalogue of Microorganisms (GCM) 10K type strain sequencing project: providing services to taxonomists for standard genome sequencing and annotation.</title>
        <authorList>
            <consortium name="The Broad Institute Genomics Platform"/>
            <consortium name="The Broad Institute Genome Sequencing Center for Infectious Disease"/>
            <person name="Wu L."/>
            <person name="Ma J."/>
        </authorList>
    </citation>
    <scope>NUCLEOTIDE SEQUENCE [LARGE SCALE GENOMIC DNA]</scope>
    <source>
        <strain evidence="5">JCM 17695</strain>
    </source>
</reference>
<dbReference type="PROSITE" id="PS50075">
    <property type="entry name" value="CARRIER"/>
    <property type="match status" value="1"/>
</dbReference>
<dbReference type="InterPro" id="IPR025110">
    <property type="entry name" value="AMP-bd_C"/>
</dbReference>
<dbReference type="PROSITE" id="PS00012">
    <property type="entry name" value="PHOSPHOPANTETHEINE"/>
    <property type="match status" value="1"/>
</dbReference>
<protein>
    <submittedName>
        <fullName evidence="4">Phosphopantetheine-binding protein</fullName>
    </submittedName>
</protein>
<dbReference type="InterPro" id="IPR042099">
    <property type="entry name" value="ANL_N_sf"/>
</dbReference>
<dbReference type="PANTHER" id="PTHR45527">
    <property type="entry name" value="NONRIBOSOMAL PEPTIDE SYNTHETASE"/>
    <property type="match status" value="1"/>
</dbReference>
<dbReference type="Pfam" id="PF00550">
    <property type="entry name" value="PP-binding"/>
    <property type="match status" value="1"/>
</dbReference>
<dbReference type="EMBL" id="JBHTEY010000004">
    <property type="protein sequence ID" value="MFC7615016.1"/>
    <property type="molecule type" value="Genomic_DNA"/>
</dbReference>
<dbReference type="Gene3D" id="3.40.50.12780">
    <property type="entry name" value="N-terminal domain of ligase-like"/>
    <property type="match status" value="1"/>
</dbReference>